<sequence>MIEIKSSSSNRADMAAAISLAIMRWQDATQAYDEAVGARLGLNAAERQCLGLLHGGAQSAGAIAVATGLTPAAVTALIDRLEARGLLTRTRSLEDRRKVVIEATDLTRQLSARYYGAIARDGERLIASFSDAELAAVQRFITAALDLQREQLARLKAEAPQAG</sequence>
<keyword evidence="3" id="KW-1185">Reference proteome</keyword>
<dbReference type="InterPro" id="IPR036388">
    <property type="entry name" value="WH-like_DNA-bd_sf"/>
</dbReference>
<dbReference type="PROSITE" id="PS50995">
    <property type="entry name" value="HTH_MARR_2"/>
    <property type="match status" value="1"/>
</dbReference>
<reference evidence="2 3" key="1">
    <citation type="submission" date="2023-08" db="EMBL/GenBank/DDBJ databases">
        <title>Implementing the SeqCode for naming new Mesorhizobium species isolated from Vachellia karroo root nodules.</title>
        <authorList>
            <person name="Van Lill M."/>
        </authorList>
    </citation>
    <scope>NUCLEOTIDE SEQUENCE [LARGE SCALE GENOMIC DNA]</scope>
    <source>
        <strain evidence="2 3">VK4B</strain>
    </source>
</reference>
<dbReference type="Gene3D" id="1.10.10.10">
    <property type="entry name" value="Winged helix-like DNA-binding domain superfamily/Winged helix DNA-binding domain"/>
    <property type="match status" value="1"/>
</dbReference>
<dbReference type="PANTHER" id="PTHR33164:SF106">
    <property type="entry name" value="TRANSCRIPTIONAL REGULATORY PROTEIN"/>
    <property type="match status" value="1"/>
</dbReference>
<feature type="domain" description="HTH marR-type" evidence="1">
    <location>
        <begin position="11"/>
        <end position="146"/>
    </location>
</feature>
<dbReference type="PANTHER" id="PTHR33164">
    <property type="entry name" value="TRANSCRIPTIONAL REGULATOR, MARR FAMILY"/>
    <property type="match status" value="1"/>
</dbReference>
<gene>
    <name evidence="2" type="ORF">RFM23_20255</name>
</gene>
<name>A0ABU5ARN4_9HYPH</name>
<dbReference type="EMBL" id="JAVIIP010000011">
    <property type="protein sequence ID" value="MDX8539956.1"/>
    <property type="molecule type" value="Genomic_DNA"/>
</dbReference>
<protein>
    <submittedName>
        <fullName evidence="2">MarR family transcriptional regulator</fullName>
    </submittedName>
</protein>
<organism evidence="2 3">
    <name type="scientific">Mesorhizobium abyssinicae</name>
    <dbReference type="NCBI Taxonomy" id="1209958"/>
    <lineage>
        <taxon>Bacteria</taxon>
        <taxon>Pseudomonadati</taxon>
        <taxon>Pseudomonadota</taxon>
        <taxon>Alphaproteobacteria</taxon>
        <taxon>Hyphomicrobiales</taxon>
        <taxon>Phyllobacteriaceae</taxon>
        <taxon>Mesorhizobium</taxon>
    </lineage>
</organism>
<dbReference type="InterPro" id="IPR000835">
    <property type="entry name" value="HTH_MarR-typ"/>
</dbReference>
<dbReference type="Pfam" id="PF12802">
    <property type="entry name" value="MarR_2"/>
    <property type="match status" value="1"/>
</dbReference>
<dbReference type="Proteomes" id="UP001276564">
    <property type="component" value="Unassembled WGS sequence"/>
</dbReference>
<dbReference type="SMART" id="SM00347">
    <property type="entry name" value="HTH_MARR"/>
    <property type="match status" value="1"/>
</dbReference>
<comment type="caution">
    <text evidence="2">The sequence shown here is derived from an EMBL/GenBank/DDBJ whole genome shotgun (WGS) entry which is preliminary data.</text>
</comment>
<accession>A0ABU5ARN4</accession>
<dbReference type="SUPFAM" id="SSF46785">
    <property type="entry name" value="Winged helix' DNA-binding domain"/>
    <property type="match status" value="1"/>
</dbReference>
<evidence type="ECO:0000313" key="2">
    <source>
        <dbReference type="EMBL" id="MDX8539956.1"/>
    </source>
</evidence>
<evidence type="ECO:0000313" key="3">
    <source>
        <dbReference type="Proteomes" id="UP001276564"/>
    </source>
</evidence>
<evidence type="ECO:0000259" key="1">
    <source>
        <dbReference type="PROSITE" id="PS50995"/>
    </source>
</evidence>
<dbReference type="RefSeq" id="WP_320321163.1">
    <property type="nucleotide sequence ID" value="NZ_JAVIIP010000011.1"/>
</dbReference>
<dbReference type="InterPro" id="IPR039422">
    <property type="entry name" value="MarR/SlyA-like"/>
</dbReference>
<proteinExistence type="predicted"/>
<dbReference type="InterPro" id="IPR036390">
    <property type="entry name" value="WH_DNA-bd_sf"/>
</dbReference>